<gene>
    <name evidence="10" type="primary">dsbC</name>
    <name evidence="10" type="ORF">GCM10009092_03400</name>
</gene>
<evidence type="ECO:0000256" key="2">
    <source>
        <dbReference type="ARBA" id="ARBA00009813"/>
    </source>
</evidence>
<evidence type="ECO:0000256" key="1">
    <source>
        <dbReference type="ARBA" id="ARBA00004418"/>
    </source>
</evidence>
<sequence length="239" mass="26193">MQKAKLTIFAALLGMISLGAQAKEDYSQIKAKLVETLGLSVSNIEPAPVPGLLQALTSRGLFYISEDGKYLVHGRVFNLDNQLLNETEMALGSVRAEGIKKFDDSMVEFKAKDEKYKVTVFTDTTCGYCRKLHSQIDQYNDMGITVRYLAFPRGGVNSEGYQDLLSVWCADNPKKAMTDAKAGKDIASKSCNTKVSEQYDFGQQIGINGTPAIILEDGTLIPGYQPPSALKALLDEHHS</sequence>
<dbReference type="Gene3D" id="3.40.30.10">
    <property type="entry name" value="Glutaredoxin"/>
    <property type="match status" value="1"/>
</dbReference>
<dbReference type="InterPro" id="IPR009094">
    <property type="entry name" value="DiS-bond_isomerase_DsbC/G_N_sf"/>
</dbReference>
<dbReference type="Pfam" id="PF10411">
    <property type="entry name" value="DsbC_N"/>
    <property type="match status" value="1"/>
</dbReference>
<comment type="subcellular location">
    <subcellularLocation>
        <location evidence="1 7">Periplasm</location>
    </subcellularLocation>
</comment>
<dbReference type="SUPFAM" id="SSF54423">
    <property type="entry name" value="DsbC/DsbG N-terminal domain-like"/>
    <property type="match status" value="1"/>
</dbReference>
<dbReference type="CDD" id="cd03020">
    <property type="entry name" value="DsbA_DsbC_DsbG"/>
    <property type="match status" value="1"/>
</dbReference>
<feature type="chain" id="PRO_5045012880" description="Thiol:disulfide interchange protein" evidence="7">
    <location>
        <begin position="23"/>
        <end position="239"/>
    </location>
</feature>
<evidence type="ECO:0000256" key="7">
    <source>
        <dbReference type="RuleBase" id="RU364038"/>
    </source>
</evidence>
<name>A0ABP3GEB0_9ALTE</name>
<evidence type="ECO:0000259" key="9">
    <source>
        <dbReference type="Pfam" id="PF13098"/>
    </source>
</evidence>
<dbReference type="InterPro" id="IPR036249">
    <property type="entry name" value="Thioredoxin-like_sf"/>
</dbReference>
<evidence type="ECO:0000313" key="11">
    <source>
        <dbReference type="Proteomes" id="UP001501757"/>
    </source>
</evidence>
<dbReference type="InterPro" id="IPR051470">
    <property type="entry name" value="Thiol:disulfide_interchange"/>
</dbReference>
<keyword evidence="4 7" id="KW-0574">Periplasm</keyword>
<feature type="signal peptide" evidence="7">
    <location>
        <begin position="1"/>
        <end position="22"/>
    </location>
</feature>
<dbReference type="Gene3D" id="3.10.450.70">
    <property type="entry name" value="Disulphide bond isomerase, DsbC/G, N-terminal"/>
    <property type="match status" value="1"/>
</dbReference>
<feature type="domain" description="Thioredoxin-like fold" evidence="9">
    <location>
        <begin position="111"/>
        <end position="234"/>
    </location>
</feature>
<dbReference type="Pfam" id="PF13098">
    <property type="entry name" value="Thioredoxin_2"/>
    <property type="match status" value="1"/>
</dbReference>
<evidence type="ECO:0000259" key="8">
    <source>
        <dbReference type="Pfam" id="PF10411"/>
    </source>
</evidence>
<organism evidence="10 11">
    <name type="scientific">Bowmanella denitrificans</name>
    <dbReference type="NCBI Taxonomy" id="366582"/>
    <lineage>
        <taxon>Bacteria</taxon>
        <taxon>Pseudomonadati</taxon>
        <taxon>Pseudomonadota</taxon>
        <taxon>Gammaproteobacteria</taxon>
        <taxon>Alteromonadales</taxon>
        <taxon>Alteromonadaceae</taxon>
        <taxon>Bowmanella</taxon>
    </lineage>
</organism>
<keyword evidence="5" id="KW-1015">Disulfide bond</keyword>
<comment type="function">
    <text evidence="7">Required for disulfide bond formation in some periplasmic proteins. Acts by transferring its disulfide bond to other proteins and is reduced in the process.</text>
</comment>
<evidence type="ECO:0000256" key="4">
    <source>
        <dbReference type="ARBA" id="ARBA00022764"/>
    </source>
</evidence>
<dbReference type="RefSeq" id="WP_343840995.1">
    <property type="nucleotide sequence ID" value="NZ_BAAAEI010000002.1"/>
</dbReference>
<evidence type="ECO:0000256" key="6">
    <source>
        <dbReference type="ARBA" id="ARBA00023284"/>
    </source>
</evidence>
<proteinExistence type="inferred from homology"/>
<evidence type="ECO:0000256" key="3">
    <source>
        <dbReference type="ARBA" id="ARBA00022729"/>
    </source>
</evidence>
<comment type="caution">
    <text evidence="10">The sequence shown here is derived from an EMBL/GenBank/DDBJ whole genome shotgun (WGS) entry which is preliminary data.</text>
</comment>
<dbReference type="InterPro" id="IPR033954">
    <property type="entry name" value="DiS-bond_Isoase_DsbC/G"/>
</dbReference>
<comment type="similarity">
    <text evidence="2 7">Belongs to the thioredoxin family. DsbC subfamily.</text>
</comment>
<keyword evidence="6 7" id="KW-0676">Redox-active center</keyword>
<dbReference type="PROSITE" id="PS00194">
    <property type="entry name" value="THIOREDOXIN_1"/>
    <property type="match status" value="1"/>
</dbReference>
<evidence type="ECO:0000313" key="10">
    <source>
        <dbReference type="EMBL" id="GAA0342162.1"/>
    </source>
</evidence>
<keyword evidence="11" id="KW-1185">Reference proteome</keyword>
<dbReference type="PANTHER" id="PTHR35272:SF3">
    <property type="entry name" value="THIOL:DISULFIDE INTERCHANGE PROTEIN DSBC"/>
    <property type="match status" value="1"/>
</dbReference>
<dbReference type="GO" id="GO:0016853">
    <property type="term" value="F:isomerase activity"/>
    <property type="evidence" value="ECO:0007669"/>
    <property type="project" value="UniProtKB-KW"/>
</dbReference>
<accession>A0ABP3GEB0</accession>
<dbReference type="InterPro" id="IPR017937">
    <property type="entry name" value="Thioredoxin_CS"/>
</dbReference>
<keyword evidence="3 7" id="KW-0732">Signal</keyword>
<reference evidence="11" key="1">
    <citation type="journal article" date="2019" name="Int. J. Syst. Evol. Microbiol.">
        <title>The Global Catalogue of Microorganisms (GCM) 10K type strain sequencing project: providing services to taxonomists for standard genome sequencing and annotation.</title>
        <authorList>
            <consortium name="The Broad Institute Genomics Platform"/>
            <consortium name="The Broad Institute Genome Sequencing Center for Infectious Disease"/>
            <person name="Wu L."/>
            <person name="Ma J."/>
        </authorList>
    </citation>
    <scope>NUCLEOTIDE SEQUENCE [LARGE SCALE GENOMIC DNA]</scope>
    <source>
        <strain evidence="11">JCM 13378</strain>
    </source>
</reference>
<dbReference type="SUPFAM" id="SSF52833">
    <property type="entry name" value="Thioredoxin-like"/>
    <property type="match status" value="1"/>
</dbReference>
<feature type="domain" description="Disulphide bond isomerase DsbC/G N-terminal" evidence="8">
    <location>
        <begin position="21"/>
        <end position="82"/>
    </location>
</feature>
<dbReference type="NCBIfam" id="NF008129">
    <property type="entry name" value="PRK10877.1"/>
    <property type="match status" value="1"/>
</dbReference>
<keyword evidence="10" id="KW-0413">Isomerase</keyword>
<dbReference type="PANTHER" id="PTHR35272">
    <property type="entry name" value="THIOL:DISULFIDE INTERCHANGE PROTEIN DSBC-RELATED"/>
    <property type="match status" value="1"/>
</dbReference>
<dbReference type="Proteomes" id="UP001501757">
    <property type="component" value="Unassembled WGS sequence"/>
</dbReference>
<dbReference type="InterPro" id="IPR012336">
    <property type="entry name" value="Thioredoxin-like_fold"/>
</dbReference>
<dbReference type="EMBL" id="BAAAEI010000002">
    <property type="protein sequence ID" value="GAA0342162.1"/>
    <property type="molecule type" value="Genomic_DNA"/>
</dbReference>
<dbReference type="InterPro" id="IPR018950">
    <property type="entry name" value="DiS-bond_isomerase_DsbC/G_N"/>
</dbReference>
<protein>
    <recommendedName>
        <fullName evidence="7">Thiol:disulfide interchange protein</fullName>
    </recommendedName>
</protein>
<evidence type="ECO:0000256" key="5">
    <source>
        <dbReference type="ARBA" id="ARBA00023157"/>
    </source>
</evidence>